<evidence type="ECO:0000313" key="2">
    <source>
        <dbReference type="EMBL" id="KAH9384196.1"/>
    </source>
</evidence>
<proteinExistence type="predicted"/>
<feature type="compositionally biased region" description="Basic and acidic residues" evidence="1">
    <location>
        <begin position="190"/>
        <end position="199"/>
    </location>
</feature>
<keyword evidence="3" id="KW-1185">Reference proteome</keyword>
<evidence type="ECO:0008006" key="4">
    <source>
        <dbReference type="Google" id="ProtNLM"/>
    </source>
</evidence>
<protein>
    <recommendedName>
        <fullName evidence="4">Ig-like domain-containing protein</fullName>
    </recommendedName>
</protein>
<feature type="compositionally biased region" description="Low complexity" evidence="1">
    <location>
        <begin position="175"/>
        <end position="189"/>
    </location>
</feature>
<feature type="compositionally biased region" description="Polar residues" evidence="1">
    <location>
        <begin position="125"/>
        <end position="134"/>
    </location>
</feature>
<comment type="caution">
    <text evidence="2">The sequence shown here is derived from an EMBL/GenBank/DDBJ whole genome shotgun (WGS) entry which is preliminary data.</text>
</comment>
<dbReference type="VEuPathDB" id="VectorBase:HLOH_048557"/>
<sequence>MEGLSTNPLSVLRPRCLSILEHVADPPLVSNCSAAVLRCRLDTSGPNIEVWWTFHGENASKLPNVVLIPPPSREAKSADLSSSSVAPHTTTLLTTTPAPSTATPSNTTTTTTTTTASGLKATSAVPNSTSSSLVTLPPEETSGAEQQPLSTTPGGDVFSGEDAENVTTAAPTTLSSEAASSEVESSSAAEVREEEEKQESSVWTLRLDCPTLEHAGSYACYALSRNASEFIYKKEASLDVYVTRLRFGIWKAPFFAAAAELNHTPGSRENSTHGERSGAPVRSTVWAHFPGKQCALPRQFRASAAEAPYVCGEAPPHTAPYVTFKTYAPPQRAI</sequence>
<dbReference type="AlphaFoldDB" id="A0A9J6HA67"/>
<dbReference type="OrthoDB" id="8872417at2759"/>
<dbReference type="EMBL" id="JABSTR010001783">
    <property type="protein sequence ID" value="KAH9384196.1"/>
    <property type="molecule type" value="Genomic_DNA"/>
</dbReference>
<dbReference type="Proteomes" id="UP000821853">
    <property type="component" value="Unassembled WGS sequence"/>
</dbReference>
<accession>A0A9J6HA67</accession>
<name>A0A9J6HA67_HAELO</name>
<feature type="compositionally biased region" description="Low complexity" evidence="1">
    <location>
        <begin position="86"/>
        <end position="124"/>
    </location>
</feature>
<feature type="compositionally biased region" description="Polar residues" evidence="1">
    <location>
        <begin position="143"/>
        <end position="153"/>
    </location>
</feature>
<feature type="compositionally biased region" description="Polar residues" evidence="1">
    <location>
        <begin position="165"/>
        <end position="174"/>
    </location>
</feature>
<evidence type="ECO:0000256" key="1">
    <source>
        <dbReference type="SAM" id="MobiDB-lite"/>
    </source>
</evidence>
<evidence type="ECO:0000313" key="3">
    <source>
        <dbReference type="Proteomes" id="UP000821853"/>
    </source>
</evidence>
<feature type="region of interest" description="Disordered" evidence="1">
    <location>
        <begin position="73"/>
        <end position="200"/>
    </location>
</feature>
<reference evidence="2 3" key="1">
    <citation type="journal article" date="2020" name="Cell">
        <title>Large-Scale Comparative Analyses of Tick Genomes Elucidate Their Genetic Diversity and Vector Capacities.</title>
        <authorList>
            <consortium name="Tick Genome and Microbiome Consortium (TIGMIC)"/>
            <person name="Jia N."/>
            <person name="Wang J."/>
            <person name="Shi W."/>
            <person name="Du L."/>
            <person name="Sun Y."/>
            <person name="Zhan W."/>
            <person name="Jiang J.F."/>
            <person name="Wang Q."/>
            <person name="Zhang B."/>
            <person name="Ji P."/>
            <person name="Bell-Sakyi L."/>
            <person name="Cui X.M."/>
            <person name="Yuan T.T."/>
            <person name="Jiang B.G."/>
            <person name="Yang W.F."/>
            <person name="Lam T.T."/>
            <person name="Chang Q.C."/>
            <person name="Ding S.J."/>
            <person name="Wang X.J."/>
            <person name="Zhu J.G."/>
            <person name="Ruan X.D."/>
            <person name="Zhao L."/>
            <person name="Wei J.T."/>
            <person name="Ye R.Z."/>
            <person name="Que T.C."/>
            <person name="Du C.H."/>
            <person name="Zhou Y.H."/>
            <person name="Cheng J.X."/>
            <person name="Dai P.F."/>
            <person name="Guo W.B."/>
            <person name="Han X.H."/>
            <person name="Huang E.J."/>
            <person name="Li L.F."/>
            <person name="Wei W."/>
            <person name="Gao Y.C."/>
            <person name="Liu J.Z."/>
            <person name="Shao H.Z."/>
            <person name="Wang X."/>
            <person name="Wang C.C."/>
            <person name="Yang T.C."/>
            <person name="Huo Q.B."/>
            <person name="Li W."/>
            <person name="Chen H.Y."/>
            <person name="Chen S.E."/>
            <person name="Zhou L.G."/>
            <person name="Ni X.B."/>
            <person name="Tian J.H."/>
            <person name="Sheng Y."/>
            <person name="Liu T."/>
            <person name="Pan Y.S."/>
            <person name="Xia L.Y."/>
            <person name="Li J."/>
            <person name="Zhao F."/>
            <person name="Cao W.C."/>
        </authorList>
    </citation>
    <scope>NUCLEOTIDE SEQUENCE [LARGE SCALE GENOMIC DNA]</scope>
    <source>
        <strain evidence="2">HaeL-2018</strain>
    </source>
</reference>
<organism evidence="2 3">
    <name type="scientific">Haemaphysalis longicornis</name>
    <name type="common">Bush tick</name>
    <dbReference type="NCBI Taxonomy" id="44386"/>
    <lineage>
        <taxon>Eukaryota</taxon>
        <taxon>Metazoa</taxon>
        <taxon>Ecdysozoa</taxon>
        <taxon>Arthropoda</taxon>
        <taxon>Chelicerata</taxon>
        <taxon>Arachnida</taxon>
        <taxon>Acari</taxon>
        <taxon>Parasitiformes</taxon>
        <taxon>Ixodida</taxon>
        <taxon>Ixodoidea</taxon>
        <taxon>Ixodidae</taxon>
        <taxon>Haemaphysalinae</taxon>
        <taxon>Haemaphysalis</taxon>
    </lineage>
</organism>
<gene>
    <name evidence="2" type="ORF">HPB48_026189</name>
</gene>